<dbReference type="Proteomes" id="UP000078356">
    <property type="component" value="Unassembled WGS sequence"/>
</dbReference>
<comment type="caution">
    <text evidence="1">The sequence shown here is derived from an EMBL/GenBank/DDBJ whole genome shotgun (WGS) entry which is preliminary data.</text>
</comment>
<gene>
    <name evidence="1" type="ORF">A4V15_24360</name>
</gene>
<dbReference type="EMBL" id="LWCR01000064">
    <property type="protein sequence ID" value="OAN24167.1"/>
    <property type="molecule type" value="Genomic_DNA"/>
</dbReference>
<sequence>MLGFPSLQSLVVAALSLDDFTGFRVFIALQRTHPALLRNSRGTIFATRIGTAIRIQDCNNVPERFAVLAEQSAQFLLEFELFLQTLIAIKLFQALLEFFNCSFGLTVFLDQGHRDLLEIKR</sequence>
<evidence type="ECO:0000313" key="2">
    <source>
        <dbReference type="Proteomes" id="UP000078356"/>
    </source>
</evidence>
<reference evidence="1 2" key="1">
    <citation type="submission" date="2016-04" db="EMBL/GenBank/DDBJ databases">
        <title>Draft Genome Sequences of Staphylococcus capitis Strain H36, S. capitis Strain H65, S. cohnii Strain H62, S. hominis Strain H69, Mycobacterium iranicum Strain H39, Plantibacter sp. Strain H53, Pseudomonas oryzihabitans Strain H72, and Microbacterium sp. Strain H83, isolated from residential settings.</title>
        <authorList>
            <person name="Lymperopoulou D."/>
            <person name="Adams R.I."/>
            <person name="Lindow S."/>
            <person name="Coil D.A."/>
            <person name="Jospin G."/>
            <person name="Eisen J.A."/>
        </authorList>
    </citation>
    <scope>NUCLEOTIDE SEQUENCE [LARGE SCALE GENOMIC DNA]</scope>
    <source>
        <strain evidence="1 2">H72</strain>
    </source>
</reference>
<dbReference type="AlphaFoldDB" id="A0A178L3P9"/>
<evidence type="ECO:0000313" key="1">
    <source>
        <dbReference type="EMBL" id="OAN24167.1"/>
    </source>
</evidence>
<proteinExistence type="predicted"/>
<accession>A0A178L3P9</accession>
<name>A0A178L3P9_9PSED</name>
<protein>
    <submittedName>
        <fullName evidence="1">Uncharacterized protein</fullName>
    </submittedName>
</protein>
<organism evidence="1 2">
    <name type="scientific">Pseudomonas oryzihabitans</name>
    <dbReference type="NCBI Taxonomy" id="47885"/>
    <lineage>
        <taxon>Bacteria</taxon>
        <taxon>Pseudomonadati</taxon>
        <taxon>Pseudomonadota</taxon>
        <taxon>Gammaproteobacteria</taxon>
        <taxon>Pseudomonadales</taxon>
        <taxon>Pseudomonadaceae</taxon>
        <taxon>Pseudomonas</taxon>
    </lineage>
</organism>